<keyword evidence="2" id="KW-1185">Reference proteome</keyword>
<dbReference type="InterPro" id="IPR058335">
    <property type="entry name" value="PccX"/>
</dbReference>
<accession>A0A6A8G8U6</accession>
<dbReference type="AlphaFoldDB" id="A0A6A8G8U6"/>
<protein>
    <submittedName>
        <fullName evidence="1">Acc operon protein</fullName>
    </submittedName>
</protein>
<dbReference type="OrthoDB" id="214756at2157"/>
<evidence type="ECO:0000313" key="2">
    <source>
        <dbReference type="Proteomes" id="UP000443423"/>
    </source>
</evidence>
<dbReference type="Pfam" id="PF26062">
    <property type="entry name" value="DUF8022"/>
    <property type="match status" value="1"/>
</dbReference>
<name>A0A6A8G8U6_9EURY</name>
<organism evidence="1 2">
    <name type="scientific">Haloferax marinum</name>
    <dbReference type="NCBI Taxonomy" id="2666143"/>
    <lineage>
        <taxon>Archaea</taxon>
        <taxon>Methanobacteriati</taxon>
        <taxon>Methanobacteriota</taxon>
        <taxon>Stenosarchaea group</taxon>
        <taxon>Halobacteria</taxon>
        <taxon>Halobacteriales</taxon>
        <taxon>Haloferacaceae</taxon>
        <taxon>Haloferax</taxon>
    </lineage>
</organism>
<evidence type="ECO:0000313" key="1">
    <source>
        <dbReference type="EMBL" id="MRW97589.1"/>
    </source>
</evidence>
<reference evidence="1 2" key="1">
    <citation type="submission" date="2019-11" db="EMBL/GenBank/DDBJ databases">
        <title>Whole genome sequence of Haloferax sp. MBLA0078.</title>
        <authorList>
            <person name="Seo M.-J."/>
            <person name="Cho E.-S."/>
        </authorList>
    </citation>
    <scope>NUCLEOTIDE SEQUENCE [LARGE SCALE GENOMIC DNA]</scope>
    <source>
        <strain evidence="1 2">MBLA0078</strain>
    </source>
</reference>
<dbReference type="RefSeq" id="WP_151113025.1">
    <property type="nucleotide sequence ID" value="NZ_WKJQ01000001.1"/>
</dbReference>
<proteinExistence type="predicted"/>
<sequence>MSDDLLSGLSIPDDAAPEEAAAIAAAVGAHLHDQQVAAAAAAADDDEETWNEKRWQYAGRLHSVTGCSRRVPSGAPTNAWAASGRTDRF</sequence>
<dbReference type="Proteomes" id="UP000443423">
    <property type="component" value="Unassembled WGS sequence"/>
</dbReference>
<comment type="caution">
    <text evidence="1">The sequence shown here is derived from an EMBL/GenBank/DDBJ whole genome shotgun (WGS) entry which is preliminary data.</text>
</comment>
<dbReference type="EMBL" id="WKJQ01000001">
    <property type="protein sequence ID" value="MRW97589.1"/>
    <property type="molecule type" value="Genomic_DNA"/>
</dbReference>
<gene>
    <name evidence="1" type="ORF">GJR99_13535</name>
</gene>